<dbReference type="AlphaFoldDB" id="A0A9P8KY83"/>
<evidence type="ECO:0000256" key="8">
    <source>
        <dbReference type="ARBA" id="ARBA00049531"/>
    </source>
</evidence>
<gene>
    <name evidence="12" type="primary">PLB1</name>
    <name evidence="12" type="ORF">FGG08_005707</name>
</gene>
<feature type="signal peptide" evidence="10">
    <location>
        <begin position="1"/>
        <end position="18"/>
    </location>
</feature>
<dbReference type="Pfam" id="PF01735">
    <property type="entry name" value="PLA2_B"/>
    <property type="match status" value="1"/>
</dbReference>
<comment type="similarity">
    <text evidence="1 10">Belongs to the lysophospholipase family.</text>
</comment>
<dbReference type="EC" id="3.1.1.5" evidence="2 10"/>
<dbReference type="GO" id="GO:0005829">
    <property type="term" value="C:cytosol"/>
    <property type="evidence" value="ECO:0007669"/>
    <property type="project" value="TreeGrafter"/>
</dbReference>
<comment type="caution">
    <text evidence="12">The sequence shown here is derived from an EMBL/GenBank/DDBJ whole genome shotgun (WGS) entry which is preliminary data.</text>
</comment>
<name>A0A9P8KY83_9PEZI</name>
<feature type="chain" id="PRO_5040535627" description="Lysophospholipase" evidence="10">
    <location>
        <begin position="19"/>
        <end position="651"/>
    </location>
</feature>
<evidence type="ECO:0000256" key="3">
    <source>
        <dbReference type="ARBA" id="ARBA00022729"/>
    </source>
</evidence>
<dbReference type="GO" id="GO:0004622">
    <property type="term" value="F:phosphatidylcholine lysophospholipase activity"/>
    <property type="evidence" value="ECO:0007669"/>
    <property type="project" value="UniProtKB-EC"/>
</dbReference>
<dbReference type="GO" id="GO:0005783">
    <property type="term" value="C:endoplasmic reticulum"/>
    <property type="evidence" value="ECO:0007669"/>
    <property type="project" value="TreeGrafter"/>
</dbReference>
<keyword evidence="4 9" id="KW-0378">Hydrolase</keyword>
<evidence type="ECO:0000313" key="12">
    <source>
        <dbReference type="EMBL" id="KAH0537489.1"/>
    </source>
</evidence>
<accession>A0A9P8KY83</accession>
<keyword evidence="7" id="KW-0325">Glycoprotein</keyword>
<evidence type="ECO:0000313" key="13">
    <source>
        <dbReference type="Proteomes" id="UP000698800"/>
    </source>
</evidence>
<feature type="domain" description="PLA2c" evidence="11">
    <location>
        <begin position="53"/>
        <end position="598"/>
    </location>
</feature>
<evidence type="ECO:0000256" key="1">
    <source>
        <dbReference type="ARBA" id="ARBA00008780"/>
    </source>
</evidence>
<dbReference type="PANTHER" id="PTHR10728">
    <property type="entry name" value="CYTOSOLIC PHOSPHOLIPASE A2"/>
    <property type="match status" value="1"/>
</dbReference>
<evidence type="ECO:0000256" key="6">
    <source>
        <dbReference type="ARBA" id="ARBA00023098"/>
    </source>
</evidence>
<evidence type="ECO:0000256" key="2">
    <source>
        <dbReference type="ARBA" id="ARBA00013274"/>
    </source>
</evidence>
<dbReference type="GO" id="GO:0004623">
    <property type="term" value="F:phospholipase A2 activity"/>
    <property type="evidence" value="ECO:0007669"/>
    <property type="project" value="TreeGrafter"/>
</dbReference>
<dbReference type="FunFam" id="3.40.1090.10:FF:000010">
    <property type="entry name" value="Lysophospholipase"/>
    <property type="match status" value="1"/>
</dbReference>
<dbReference type="GO" id="GO:0046475">
    <property type="term" value="P:glycerophospholipid catabolic process"/>
    <property type="evidence" value="ECO:0007669"/>
    <property type="project" value="TreeGrafter"/>
</dbReference>
<proteinExistence type="inferred from homology"/>
<dbReference type="Gene3D" id="3.40.1090.10">
    <property type="entry name" value="Cytosolic phospholipase A2 catalytic domain"/>
    <property type="match status" value="1"/>
</dbReference>
<evidence type="ECO:0000256" key="10">
    <source>
        <dbReference type="RuleBase" id="RU362103"/>
    </source>
</evidence>
<comment type="catalytic activity">
    <reaction evidence="8 10">
        <text>a 1-acyl-sn-glycero-3-phosphocholine + H2O = sn-glycerol 3-phosphocholine + a fatty acid + H(+)</text>
        <dbReference type="Rhea" id="RHEA:15177"/>
        <dbReference type="ChEBI" id="CHEBI:15377"/>
        <dbReference type="ChEBI" id="CHEBI:15378"/>
        <dbReference type="ChEBI" id="CHEBI:16870"/>
        <dbReference type="ChEBI" id="CHEBI:28868"/>
        <dbReference type="ChEBI" id="CHEBI:58168"/>
        <dbReference type="EC" id="3.1.1.5"/>
    </reaction>
</comment>
<dbReference type="InterPro" id="IPR016035">
    <property type="entry name" value="Acyl_Trfase/lysoPLipase"/>
</dbReference>
<dbReference type="EMBL" id="JAGHQL010000143">
    <property type="protein sequence ID" value="KAH0537489.1"/>
    <property type="molecule type" value="Genomic_DNA"/>
</dbReference>
<keyword evidence="3 10" id="KW-0732">Signal</keyword>
<dbReference type="Proteomes" id="UP000698800">
    <property type="component" value="Unassembled WGS sequence"/>
</dbReference>
<reference evidence="12" key="1">
    <citation type="submission" date="2021-03" db="EMBL/GenBank/DDBJ databases">
        <title>Comparative genomics and phylogenomic investigation of the class Geoglossomycetes provide insights into ecological specialization and systematics.</title>
        <authorList>
            <person name="Melie T."/>
            <person name="Pirro S."/>
            <person name="Miller A.N."/>
            <person name="Quandt A."/>
        </authorList>
    </citation>
    <scope>NUCLEOTIDE SEQUENCE</scope>
    <source>
        <strain evidence="12">GBOQ0MN5Z8</strain>
    </source>
</reference>
<protein>
    <recommendedName>
        <fullName evidence="2 10">Lysophospholipase</fullName>
        <ecNumber evidence="2 10">3.1.1.5</ecNumber>
    </recommendedName>
</protein>
<evidence type="ECO:0000256" key="5">
    <source>
        <dbReference type="ARBA" id="ARBA00022963"/>
    </source>
</evidence>
<dbReference type="SMART" id="SM00022">
    <property type="entry name" value="PLAc"/>
    <property type="match status" value="1"/>
</dbReference>
<dbReference type="OrthoDB" id="4084751at2759"/>
<organism evidence="12 13">
    <name type="scientific">Glutinoglossum americanum</name>
    <dbReference type="NCBI Taxonomy" id="1670608"/>
    <lineage>
        <taxon>Eukaryota</taxon>
        <taxon>Fungi</taxon>
        <taxon>Dikarya</taxon>
        <taxon>Ascomycota</taxon>
        <taxon>Pezizomycotina</taxon>
        <taxon>Geoglossomycetes</taxon>
        <taxon>Geoglossales</taxon>
        <taxon>Geoglossaceae</taxon>
        <taxon>Glutinoglossum</taxon>
    </lineage>
</organism>
<evidence type="ECO:0000256" key="9">
    <source>
        <dbReference type="PROSITE-ProRule" id="PRU00555"/>
    </source>
</evidence>
<sequence length="651" mass="70349">MRTFWALAVALSLQGAIAVPFNIGPVEFDLPFNLVGNSISDSPTGGYAPGEVDCPSDRPTIRKGGSLSPQESQWLERRRTATIDPMQDLLERTKIDGFDAKKYISSHAKNVSLLPNYGIGFSGGGYRALMNSAGMLAAFDSRTVNSTKPGHLGGLLQGATYVAGISGGSWLVGSIFVNNFSTVAALQYAGPGSVWQFGNSILEGPSKGGIQLLNTADYYKDIADMVGSKSDAGFNTTITDYWGRALSYQLIWGADGAPGVTFSSIALDQQFIDGKIPMPILVSNGRNRGEFLEPTNTTVFEFNPFELGTSDPTVYGFAPTKYLGTKYVAGVVPDDEKCVRGFDNAGFIIGTSSSLFNAFLLNINGTAIPKKLKDALRDILEKLSETEEDIADYTPNPFYKWNGPSNLGAIDNTLSLVDGGEAFQNIPLHPMIQPERAVDVIFAVDSSADATGWPNGTSLVTAYQRSLSKIQNGTAFPAIPDQNTFVNLGLNARPSFFGCDRANLTGPSPIIVYLPNSPYSFLSNISTFQPTTSDEDRDAIIQNGYNAATMANGTVWDSQWPSCVGCVILSRSFDRTNTKVPEACKQCFQRYCWNGTTDYRTPPPYEPPFALWPNGTSKVPTMKRSSAPQILRPLAWNFAATLVISVVMTLI</sequence>
<keyword evidence="5 9" id="KW-0442">Lipid degradation</keyword>
<keyword evidence="6 9" id="KW-0443">Lipid metabolism</keyword>
<evidence type="ECO:0000256" key="7">
    <source>
        <dbReference type="ARBA" id="ARBA00023180"/>
    </source>
</evidence>
<dbReference type="InterPro" id="IPR002642">
    <property type="entry name" value="LysoPLipase_cat_dom"/>
</dbReference>
<dbReference type="SUPFAM" id="SSF52151">
    <property type="entry name" value="FabD/lysophospholipase-like"/>
    <property type="match status" value="1"/>
</dbReference>
<dbReference type="PANTHER" id="PTHR10728:SF33">
    <property type="entry name" value="LYSOPHOSPHOLIPASE 1-RELATED"/>
    <property type="match status" value="1"/>
</dbReference>
<keyword evidence="13" id="KW-1185">Reference proteome</keyword>
<evidence type="ECO:0000256" key="4">
    <source>
        <dbReference type="ARBA" id="ARBA00022801"/>
    </source>
</evidence>
<dbReference type="PROSITE" id="PS51210">
    <property type="entry name" value="PLA2C"/>
    <property type="match status" value="1"/>
</dbReference>
<evidence type="ECO:0000259" key="11">
    <source>
        <dbReference type="PROSITE" id="PS51210"/>
    </source>
</evidence>